<proteinExistence type="inferred from homology"/>
<evidence type="ECO:0000256" key="4">
    <source>
        <dbReference type="ARBA" id="ARBA00022552"/>
    </source>
</evidence>
<evidence type="ECO:0000256" key="3">
    <source>
        <dbReference type="ARBA" id="ARBA00022517"/>
    </source>
</evidence>
<keyword evidence="4 9" id="KW-0698">rRNA processing</keyword>
<comment type="subunit">
    <text evidence="9">Associates with 90S and pre-40S pre-ribosomal particles.</text>
</comment>
<keyword evidence="3 9" id="KW-0690">Ribosome biogenesis</keyword>
<evidence type="ECO:0000313" key="12">
    <source>
        <dbReference type="Proteomes" id="UP000262825"/>
    </source>
</evidence>
<dbReference type="InterPro" id="IPR009292">
    <property type="entry name" value="RRP36"/>
</dbReference>
<gene>
    <name evidence="11" type="ORF">SCODWIG_01500</name>
</gene>
<feature type="compositionally biased region" description="Basic and acidic residues" evidence="10">
    <location>
        <begin position="85"/>
        <end position="109"/>
    </location>
</feature>
<dbReference type="EMBL" id="UFAJ01000195">
    <property type="protein sequence ID" value="SSD59739.1"/>
    <property type="molecule type" value="Genomic_DNA"/>
</dbReference>
<evidence type="ECO:0000313" key="11">
    <source>
        <dbReference type="EMBL" id="SSD59739.1"/>
    </source>
</evidence>
<evidence type="ECO:0000256" key="9">
    <source>
        <dbReference type="RuleBase" id="RU368027"/>
    </source>
</evidence>
<organism evidence="11 12">
    <name type="scientific">Saccharomycodes ludwigii</name>
    <dbReference type="NCBI Taxonomy" id="36035"/>
    <lineage>
        <taxon>Eukaryota</taxon>
        <taxon>Fungi</taxon>
        <taxon>Dikarya</taxon>
        <taxon>Ascomycota</taxon>
        <taxon>Saccharomycotina</taxon>
        <taxon>Saccharomycetes</taxon>
        <taxon>Saccharomycodales</taxon>
        <taxon>Saccharomycodaceae</taxon>
        <taxon>Saccharomycodes</taxon>
    </lineage>
</organism>
<evidence type="ECO:0000256" key="10">
    <source>
        <dbReference type="SAM" id="MobiDB-lite"/>
    </source>
</evidence>
<protein>
    <recommendedName>
        <fullName evidence="9">rRNA biogenesis protein RRP36</fullName>
    </recommendedName>
</protein>
<evidence type="ECO:0000256" key="2">
    <source>
        <dbReference type="ARBA" id="ARBA00009418"/>
    </source>
</evidence>
<comment type="function">
    <text evidence="8 9">Component of the 90S pre-ribosome involved in the maturation of rRNAs. Required for early cleavages of the pre-RNAs in the 40S ribosomal subunit maturation pathway.</text>
</comment>
<feature type="region of interest" description="Disordered" evidence="10">
    <location>
        <begin position="72"/>
        <end position="109"/>
    </location>
</feature>
<dbReference type="Proteomes" id="UP000262825">
    <property type="component" value="Unassembled WGS sequence"/>
</dbReference>
<dbReference type="GO" id="GO:0000462">
    <property type="term" value="P:maturation of SSU-rRNA from tricistronic rRNA transcript (SSU-rRNA, 5.8S rRNA, LSU-rRNA)"/>
    <property type="evidence" value="ECO:0007669"/>
    <property type="project" value="TreeGrafter"/>
</dbReference>
<dbReference type="AlphaFoldDB" id="A0A376B577"/>
<keyword evidence="6 9" id="KW-0539">Nucleus</keyword>
<evidence type="ECO:0000256" key="1">
    <source>
        <dbReference type="ARBA" id="ARBA00004604"/>
    </source>
</evidence>
<evidence type="ECO:0000256" key="5">
    <source>
        <dbReference type="ARBA" id="ARBA00023054"/>
    </source>
</evidence>
<dbReference type="GO" id="GO:0030686">
    <property type="term" value="C:90S preribosome"/>
    <property type="evidence" value="ECO:0007669"/>
    <property type="project" value="TreeGrafter"/>
</dbReference>
<evidence type="ECO:0000256" key="6">
    <source>
        <dbReference type="ARBA" id="ARBA00023242"/>
    </source>
</evidence>
<sequence>MSFYFKNIQPNNVSSTDDEDDVDLDNIILSGKHKSKRDLHYESDNSDEETDGASEMAFVTLKKAHDEYVAEERSKSSIMKQKNNIRGDKYKQAEIQTEERGTKTKNSENRAIEPKKGKENLYAFSKDIDSISSDDSEGGFFEGEEDLEYAQSSNKNQQKERKHAPTVQSSKKPVSLIRTIPGLNTNRNANANTNLYQDIRFDKSLGKSEDYAKIRGRYKFLDEYRQKEIEQLANLLHDRKFINKISDGEKVALEQKLTSMKSKLQSLQSRDLEKKIIDDYEDQMNKGNMNKYHLKKSEKKKIVNKWKFDHMKAKQREKVMERKRKKQLGKEFKQFEFHKR</sequence>
<feature type="region of interest" description="Disordered" evidence="10">
    <location>
        <begin position="1"/>
        <end position="55"/>
    </location>
</feature>
<comment type="subcellular location">
    <subcellularLocation>
        <location evidence="1 9">Nucleus</location>
        <location evidence="1 9">Nucleolus</location>
    </subcellularLocation>
</comment>
<dbReference type="GO" id="GO:0005730">
    <property type="term" value="C:nucleolus"/>
    <property type="evidence" value="ECO:0007669"/>
    <property type="project" value="UniProtKB-SubCell"/>
</dbReference>
<evidence type="ECO:0000256" key="7">
    <source>
        <dbReference type="ARBA" id="ARBA00023274"/>
    </source>
</evidence>
<name>A0A376B577_9ASCO</name>
<keyword evidence="5" id="KW-0175">Coiled coil</keyword>
<dbReference type="PANTHER" id="PTHR21738:SF0">
    <property type="entry name" value="RIBOSOMAL RNA PROCESSING PROTEIN 36 HOMOLOG"/>
    <property type="match status" value="1"/>
</dbReference>
<accession>A0A376B577</accession>
<keyword evidence="12" id="KW-1185">Reference proteome</keyword>
<feature type="region of interest" description="Disordered" evidence="10">
    <location>
        <begin position="128"/>
        <end position="173"/>
    </location>
</feature>
<evidence type="ECO:0000256" key="8">
    <source>
        <dbReference type="ARBA" id="ARBA00025053"/>
    </source>
</evidence>
<dbReference type="VEuPathDB" id="FungiDB:SCODWIG_01500"/>
<keyword evidence="7 9" id="KW-0687">Ribonucleoprotein</keyword>
<dbReference type="Pfam" id="PF06102">
    <property type="entry name" value="RRP36"/>
    <property type="match status" value="1"/>
</dbReference>
<reference evidence="12" key="1">
    <citation type="submission" date="2018-06" db="EMBL/GenBank/DDBJ databases">
        <authorList>
            <person name="Guldener U."/>
        </authorList>
    </citation>
    <scope>NUCLEOTIDE SEQUENCE [LARGE SCALE GENOMIC DNA]</scope>
    <source>
        <strain evidence="12">UTAD17</strain>
    </source>
</reference>
<comment type="similarity">
    <text evidence="2 9">Belongs to the RRP36 family.</text>
</comment>
<dbReference type="PANTHER" id="PTHR21738">
    <property type="entry name" value="RIBOSOMAL RNA PROCESSING PROTEIN 36 HOMOLOG"/>
    <property type="match status" value="1"/>
</dbReference>
<feature type="compositionally biased region" description="Acidic residues" evidence="10">
    <location>
        <begin position="132"/>
        <end position="148"/>
    </location>
</feature>